<evidence type="ECO:0000313" key="4">
    <source>
        <dbReference type="Proteomes" id="UP000639643"/>
    </source>
</evidence>
<feature type="compositionally biased region" description="Basic and acidic residues" evidence="1">
    <location>
        <begin position="89"/>
        <end position="103"/>
    </location>
</feature>
<sequence length="159" mass="17525">MFFSLGWVQFGSAVAMALAVSLLLGNILAVRTAPKATTRNWGVATKPRGIWAVEDIGPSKRRSHTEPWHSRFDTIPIHAPGNSGLPRVATKDPDFPSHQRPLDFSDNQNKSTGQQQSAGVFPDPNPLIKRRVNRLQLDIRGSKGQGYTRAWGTDPFLVV</sequence>
<evidence type="ECO:0000256" key="2">
    <source>
        <dbReference type="SAM" id="Phobius"/>
    </source>
</evidence>
<organism evidence="3 4">
    <name type="scientific">Colletotrichum musicola</name>
    <dbReference type="NCBI Taxonomy" id="2175873"/>
    <lineage>
        <taxon>Eukaryota</taxon>
        <taxon>Fungi</taxon>
        <taxon>Dikarya</taxon>
        <taxon>Ascomycota</taxon>
        <taxon>Pezizomycotina</taxon>
        <taxon>Sordariomycetes</taxon>
        <taxon>Hypocreomycetidae</taxon>
        <taxon>Glomerellales</taxon>
        <taxon>Glomerellaceae</taxon>
        <taxon>Colletotrichum</taxon>
        <taxon>Colletotrichum orchidearum species complex</taxon>
    </lineage>
</organism>
<dbReference type="AlphaFoldDB" id="A0A8H6NSG3"/>
<proteinExistence type="predicted"/>
<feature type="transmembrane region" description="Helical" evidence="2">
    <location>
        <begin position="6"/>
        <end position="29"/>
    </location>
</feature>
<comment type="caution">
    <text evidence="3">The sequence shown here is derived from an EMBL/GenBank/DDBJ whole genome shotgun (WGS) entry which is preliminary data.</text>
</comment>
<reference evidence="3" key="1">
    <citation type="journal article" date="2020" name="Phytopathology">
        <title>Genome Sequence Resources of Colletotrichum truncatum, C. plurivorum, C. musicola, and C. sojae: Four Species Pathogenic to Soybean (Glycine max).</title>
        <authorList>
            <person name="Rogerio F."/>
            <person name="Boufleur T.R."/>
            <person name="Ciampi-Guillardi M."/>
            <person name="Sukno S.A."/>
            <person name="Thon M.R."/>
            <person name="Massola Junior N.S."/>
            <person name="Baroncelli R."/>
        </authorList>
    </citation>
    <scope>NUCLEOTIDE SEQUENCE</scope>
    <source>
        <strain evidence="3">LFN0074</strain>
    </source>
</reference>
<feature type="compositionally biased region" description="Polar residues" evidence="1">
    <location>
        <begin position="105"/>
        <end position="118"/>
    </location>
</feature>
<feature type="region of interest" description="Disordered" evidence="1">
    <location>
        <begin position="62"/>
        <end position="126"/>
    </location>
</feature>
<gene>
    <name evidence="3" type="ORF">CMUS01_03456</name>
</gene>
<keyword evidence="2" id="KW-1133">Transmembrane helix</keyword>
<evidence type="ECO:0000313" key="3">
    <source>
        <dbReference type="EMBL" id="KAF6841787.1"/>
    </source>
</evidence>
<dbReference type="EMBL" id="WIGM01000084">
    <property type="protein sequence ID" value="KAF6841787.1"/>
    <property type="molecule type" value="Genomic_DNA"/>
</dbReference>
<name>A0A8H6NSG3_9PEZI</name>
<evidence type="ECO:0000256" key="1">
    <source>
        <dbReference type="SAM" id="MobiDB-lite"/>
    </source>
</evidence>
<keyword evidence="2" id="KW-0472">Membrane</keyword>
<keyword evidence="4" id="KW-1185">Reference proteome</keyword>
<protein>
    <submittedName>
        <fullName evidence="3">Uncharacterized protein</fullName>
    </submittedName>
</protein>
<accession>A0A8H6NSG3</accession>
<dbReference type="Proteomes" id="UP000639643">
    <property type="component" value="Unassembled WGS sequence"/>
</dbReference>
<keyword evidence="2" id="KW-0812">Transmembrane</keyword>